<dbReference type="Gene3D" id="3.40.1160.10">
    <property type="entry name" value="Acetylglutamate kinase-like"/>
    <property type="match status" value="1"/>
</dbReference>
<keyword evidence="12" id="KW-0220">Diaminopimelate biosynthesis</keyword>
<dbReference type="EMBL" id="CP015405">
    <property type="protein sequence ID" value="ANU76446.1"/>
    <property type="molecule type" value="Genomic_DNA"/>
</dbReference>
<dbReference type="PANTHER" id="PTHR21499">
    <property type="entry name" value="ASPARTATE KINASE"/>
    <property type="match status" value="1"/>
</dbReference>
<name>A0A1C7I9U8_9FIRM</name>
<keyword evidence="9 16" id="KW-0547">Nucleotide-binding</keyword>
<organism evidence="20 21">
    <name type="scientific">Blautia pseudococcoides</name>
    <dbReference type="NCBI Taxonomy" id="1796616"/>
    <lineage>
        <taxon>Bacteria</taxon>
        <taxon>Bacillati</taxon>
        <taxon>Bacillota</taxon>
        <taxon>Clostridia</taxon>
        <taxon>Lachnospirales</taxon>
        <taxon>Lachnospiraceae</taxon>
        <taxon>Blautia</taxon>
    </lineage>
</organism>
<dbReference type="GO" id="GO:0005829">
    <property type="term" value="C:cytosol"/>
    <property type="evidence" value="ECO:0007669"/>
    <property type="project" value="TreeGrafter"/>
</dbReference>
<dbReference type="RefSeq" id="WP_065542611.1">
    <property type="nucleotide sequence ID" value="NZ_CP015405.2"/>
</dbReference>
<feature type="binding site" evidence="16">
    <location>
        <begin position="172"/>
        <end position="173"/>
    </location>
    <ligand>
        <name>ATP</name>
        <dbReference type="ChEBI" id="CHEBI:30616"/>
    </ligand>
</feature>
<dbReference type="OrthoDB" id="9799110at2"/>
<accession>A0A1C7I9U8</accession>
<gene>
    <name evidence="20" type="ORF">A4V09_12110</name>
</gene>
<reference evidence="20" key="1">
    <citation type="submission" date="2017-04" db="EMBL/GenBank/DDBJ databases">
        <title>Complete Genome Sequences of Twelve Strains of a Stable Defined Moderately Diverse Mouse Microbiota 2 (sDMDMm2).</title>
        <authorList>
            <person name="Uchimura Y."/>
            <person name="Wyss M."/>
            <person name="Brugiroux S."/>
            <person name="Limenitakis J.P."/>
            <person name="Stecher B."/>
            <person name="McCoy K.D."/>
            <person name="Macpherson A.J."/>
        </authorList>
    </citation>
    <scope>NUCLEOTIDE SEQUENCE</scope>
    <source>
        <strain evidence="20">YL58</strain>
    </source>
</reference>
<comment type="subunit">
    <text evidence="15">Tetramer consisting of 2 isoforms Alpha (catalytic and regulation) and of a homodimer of 2 isoforms Beta (regulation).</text>
</comment>
<comment type="pathway">
    <text evidence="2 18">Amino-acid biosynthesis; L-lysine biosynthesis via DAP pathway; (S)-tetrahydrodipicolinate from L-aspartate: step 1/4.</text>
</comment>
<evidence type="ECO:0000256" key="14">
    <source>
        <dbReference type="ARBA" id="ARBA00047872"/>
    </source>
</evidence>
<dbReference type="NCBIfam" id="NF005155">
    <property type="entry name" value="PRK06635.1-4"/>
    <property type="match status" value="1"/>
</dbReference>
<dbReference type="NCBIfam" id="TIGR00657">
    <property type="entry name" value="asp_kinases"/>
    <property type="match status" value="1"/>
</dbReference>
<dbReference type="AlphaFoldDB" id="A0A1C7I9U8"/>
<dbReference type="InterPro" id="IPR054352">
    <property type="entry name" value="ACT_Aspartokinase"/>
</dbReference>
<comment type="similarity">
    <text evidence="5 17">Belongs to the aspartokinase family.</text>
</comment>
<evidence type="ECO:0000313" key="21">
    <source>
        <dbReference type="Proteomes" id="UP000092574"/>
    </source>
</evidence>
<evidence type="ECO:0000256" key="10">
    <source>
        <dbReference type="ARBA" id="ARBA00022777"/>
    </source>
</evidence>
<dbReference type="NCBIfam" id="NF005154">
    <property type="entry name" value="PRK06635.1-2"/>
    <property type="match status" value="1"/>
</dbReference>
<dbReference type="UniPathway" id="UPA00034">
    <property type="reaction ID" value="UER00015"/>
</dbReference>
<evidence type="ECO:0000256" key="17">
    <source>
        <dbReference type="RuleBase" id="RU003448"/>
    </source>
</evidence>
<evidence type="ECO:0000256" key="4">
    <source>
        <dbReference type="ARBA" id="ARBA00005139"/>
    </source>
</evidence>
<dbReference type="SUPFAM" id="SSF55021">
    <property type="entry name" value="ACT-like"/>
    <property type="match status" value="2"/>
</dbReference>
<feature type="binding site" evidence="16">
    <location>
        <position position="178"/>
    </location>
    <ligand>
        <name>ATP</name>
        <dbReference type="ChEBI" id="CHEBI:30616"/>
    </ligand>
</feature>
<evidence type="ECO:0000256" key="6">
    <source>
        <dbReference type="ARBA" id="ARBA00022605"/>
    </source>
</evidence>
<dbReference type="GO" id="GO:0009089">
    <property type="term" value="P:lysine biosynthetic process via diaminopimelate"/>
    <property type="evidence" value="ECO:0007669"/>
    <property type="project" value="UniProtKB-UniPathway"/>
</dbReference>
<dbReference type="InterPro" id="IPR001048">
    <property type="entry name" value="Asp/Glu/Uridylate_kinase"/>
</dbReference>
<dbReference type="PIRSF" id="PIRSF000726">
    <property type="entry name" value="Asp_kin"/>
    <property type="match status" value="1"/>
</dbReference>
<feature type="binding site" evidence="16">
    <location>
        <position position="73"/>
    </location>
    <ligand>
        <name>substrate</name>
    </ligand>
</feature>
<keyword evidence="10 17" id="KW-0418">Kinase</keyword>
<comment type="pathway">
    <text evidence="4 18">Amino-acid biosynthesis; L-threonine biosynthesis; L-threonine from L-aspartate: step 1/5.</text>
</comment>
<dbReference type="GO" id="GO:0004072">
    <property type="term" value="F:aspartate kinase activity"/>
    <property type="evidence" value="ECO:0007669"/>
    <property type="project" value="UniProtKB-EC"/>
</dbReference>
<keyword evidence="21" id="KW-1185">Reference proteome</keyword>
<dbReference type="PROSITE" id="PS51671">
    <property type="entry name" value="ACT"/>
    <property type="match status" value="1"/>
</dbReference>
<dbReference type="PANTHER" id="PTHR21499:SF3">
    <property type="entry name" value="ASPARTOKINASE"/>
    <property type="match status" value="1"/>
</dbReference>
<feature type="binding site" evidence="16">
    <location>
        <begin position="6"/>
        <end position="9"/>
    </location>
    <ligand>
        <name>ATP</name>
        <dbReference type="ChEBI" id="CHEBI:30616"/>
    </ligand>
</feature>
<dbReference type="InterPro" id="IPR002912">
    <property type="entry name" value="ACT_dom"/>
</dbReference>
<dbReference type="UniPathway" id="UPA00050">
    <property type="reaction ID" value="UER00461"/>
</dbReference>
<evidence type="ECO:0000256" key="18">
    <source>
        <dbReference type="RuleBase" id="RU004249"/>
    </source>
</evidence>
<dbReference type="Pfam" id="PF00696">
    <property type="entry name" value="AA_kinase"/>
    <property type="match status" value="1"/>
</dbReference>
<dbReference type="InterPro" id="IPR005260">
    <property type="entry name" value="Asp_kin_monofn"/>
</dbReference>
<protein>
    <recommendedName>
        <fullName evidence="17">Aspartokinase</fullName>
        <ecNumber evidence="17">2.7.2.4</ecNumber>
    </recommendedName>
</protein>
<comment type="catalytic activity">
    <reaction evidence="14 17">
        <text>L-aspartate + ATP = 4-phospho-L-aspartate + ADP</text>
        <dbReference type="Rhea" id="RHEA:23776"/>
        <dbReference type="ChEBI" id="CHEBI:29991"/>
        <dbReference type="ChEBI" id="CHEBI:30616"/>
        <dbReference type="ChEBI" id="CHEBI:57535"/>
        <dbReference type="ChEBI" id="CHEBI:456216"/>
        <dbReference type="EC" id="2.7.2.4"/>
    </reaction>
</comment>
<feature type="binding site" evidence="16">
    <location>
        <begin position="208"/>
        <end position="209"/>
    </location>
    <ligand>
        <name>ATP</name>
        <dbReference type="ChEBI" id="CHEBI:30616"/>
    </ligand>
</feature>
<dbReference type="GO" id="GO:0005524">
    <property type="term" value="F:ATP binding"/>
    <property type="evidence" value="ECO:0007669"/>
    <property type="project" value="UniProtKB-KW"/>
</dbReference>
<evidence type="ECO:0000256" key="11">
    <source>
        <dbReference type="ARBA" id="ARBA00022840"/>
    </source>
</evidence>
<dbReference type="Gene3D" id="3.30.2130.10">
    <property type="entry name" value="VC0802-like"/>
    <property type="match status" value="1"/>
</dbReference>
<keyword evidence="7 17" id="KW-0808">Transferase</keyword>
<dbReference type="STRING" id="1796616.A4V09_12110"/>
<evidence type="ECO:0000256" key="2">
    <source>
        <dbReference type="ARBA" id="ARBA00004766"/>
    </source>
</evidence>
<dbReference type="PROSITE" id="PS00324">
    <property type="entry name" value="ASPARTOKINASE"/>
    <property type="match status" value="1"/>
</dbReference>
<dbReference type="CDD" id="cd04913">
    <property type="entry name" value="ACT_AKii-LysC-BS-like_1"/>
    <property type="match status" value="1"/>
</dbReference>
<dbReference type="SUPFAM" id="SSF53633">
    <property type="entry name" value="Carbamate kinase-like"/>
    <property type="match status" value="1"/>
</dbReference>
<comment type="function">
    <text evidence="1">Catalyzes the phosphorylation of the beta-carboxyl group of aspartic acid with ATP to yield 4-phospho-L-aspartate, which is involved in the branched biosynthetic pathway leading to the biosynthesis of amino acids threonine, isoleucine and methionine.</text>
</comment>
<dbReference type="FunFam" id="3.30.2130.10:FF:000001">
    <property type="entry name" value="Bifunctional aspartokinase/homoserine dehydrogenase"/>
    <property type="match status" value="1"/>
</dbReference>
<dbReference type="Proteomes" id="UP000092574">
    <property type="component" value="Chromosome"/>
</dbReference>
<comment type="pathway">
    <text evidence="3 18">Amino-acid biosynthesis; L-methionine biosynthesis via de novo pathway; L-homoserine from L-aspartate: step 1/3.</text>
</comment>
<proteinExistence type="inferred from homology"/>
<keyword evidence="13" id="KW-0457">Lysine biosynthesis</keyword>
<evidence type="ECO:0000256" key="13">
    <source>
        <dbReference type="ARBA" id="ARBA00023154"/>
    </source>
</evidence>
<feature type="binding site" evidence="16">
    <location>
        <position position="183"/>
    </location>
    <ligand>
        <name>ATP</name>
        <dbReference type="ChEBI" id="CHEBI:30616"/>
    </ligand>
</feature>
<keyword evidence="6 18" id="KW-0028">Amino-acid biosynthesis</keyword>
<evidence type="ECO:0000256" key="3">
    <source>
        <dbReference type="ARBA" id="ARBA00004986"/>
    </source>
</evidence>
<dbReference type="GO" id="GO:0009090">
    <property type="term" value="P:homoserine biosynthetic process"/>
    <property type="evidence" value="ECO:0007669"/>
    <property type="project" value="TreeGrafter"/>
</dbReference>
<dbReference type="GO" id="GO:0009088">
    <property type="term" value="P:threonine biosynthetic process"/>
    <property type="evidence" value="ECO:0007669"/>
    <property type="project" value="UniProtKB-UniPathway"/>
</dbReference>
<evidence type="ECO:0000256" key="1">
    <source>
        <dbReference type="ARBA" id="ARBA00003121"/>
    </source>
</evidence>
<sequence>MLVVMKFGGSSVADLEKIKHVAKRCIKKWREGNQVVVVLSAMGKTTDRLLAQAGEISKMPSRREMDMLLATGEQVSVSLMAMTMIQMGVTAISLNAWQVPMHTTSVYQNAKLKRVDAERITKELDSNKIVVVTGFQGINKYDDVTTLGRGGSDTTAVALAAALNADLCEIYTDVDGVYTADPRIVPDARKMPEVTYEEMLEFASLGAKVLHSRCVEMARRYNVNLVVKSSMSEEEGTIVKETTKMEKMLISGVAVDKNIAKIAVSGMKDNPESTFRLLNLMAKNGVNIDVMIQSLEKDGTKTLTFTVARPDMMMTLDLLKKNSDVIGNANVGCEEDVAKVSVVGAGVSSNPGVAAKMFEALSNAGINTDMVTTSEIRITAVIKESEAEIAMRAVHDRFASEWE</sequence>
<dbReference type="KEGG" id="byl:A4V09_12110"/>
<dbReference type="NCBIfam" id="TIGR00656">
    <property type="entry name" value="asp_kin_monofn"/>
    <property type="match status" value="1"/>
</dbReference>
<feature type="binding site" evidence="16">
    <location>
        <position position="46"/>
    </location>
    <ligand>
        <name>substrate</name>
    </ligand>
</feature>
<dbReference type="InterPro" id="IPR045865">
    <property type="entry name" value="ACT-like_dom_sf"/>
</dbReference>
<dbReference type="CDD" id="cd04923">
    <property type="entry name" value="ACT_AK-LysC-DapG-like_2"/>
    <property type="match status" value="1"/>
</dbReference>
<dbReference type="InterPro" id="IPR001341">
    <property type="entry name" value="Asp_kinase"/>
</dbReference>
<evidence type="ECO:0000256" key="9">
    <source>
        <dbReference type="ARBA" id="ARBA00022741"/>
    </source>
</evidence>
<keyword evidence="8" id="KW-0677">Repeat</keyword>
<evidence type="ECO:0000256" key="5">
    <source>
        <dbReference type="ARBA" id="ARBA00010122"/>
    </source>
</evidence>
<dbReference type="Pfam" id="PF22468">
    <property type="entry name" value="ACT_9"/>
    <property type="match status" value="1"/>
</dbReference>
<evidence type="ECO:0000256" key="15">
    <source>
        <dbReference type="ARBA" id="ARBA00063835"/>
    </source>
</evidence>
<evidence type="ECO:0000256" key="7">
    <source>
        <dbReference type="ARBA" id="ARBA00022679"/>
    </source>
</evidence>
<evidence type="ECO:0000256" key="12">
    <source>
        <dbReference type="ARBA" id="ARBA00022915"/>
    </source>
</evidence>
<evidence type="ECO:0000256" key="8">
    <source>
        <dbReference type="ARBA" id="ARBA00022737"/>
    </source>
</evidence>
<dbReference type="FunFam" id="3.40.1160.10:FF:000002">
    <property type="entry name" value="Aspartokinase"/>
    <property type="match status" value="1"/>
</dbReference>
<dbReference type="CDD" id="cd04261">
    <property type="entry name" value="AAK_AKii-LysC-BS"/>
    <property type="match status" value="1"/>
</dbReference>
<dbReference type="GO" id="GO:0019877">
    <property type="term" value="P:diaminopimelate biosynthetic process"/>
    <property type="evidence" value="ECO:0007669"/>
    <property type="project" value="UniProtKB-KW"/>
</dbReference>
<feature type="domain" description="ACT" evidence="19">
    <location>
        <begin position="262"/>
        <end position="345"/>
    </location>
</feature>
<dbReference type="UniPathway" id="UPA00051">
    <property type="reaction ID" value="UER00462"/>
</dbReference>
<evidence type="ECO:0000259" key="19">
    <source>
        <dbReference type="PROSITE" id="PS51671"/>
    </source>
</evidence>
<dbReference type="InterPro" id="IPR018042">
    <property type="entry name" value="Aspartate_kinase_CS"/>
</dbReference>
<evidence type="ECO:0000313" key="20">
    <source>
        <dbReference type="EMBL" id="ANU76446.1"/>
    </source>
</evidence>
<dbReference type="InterPro" id="IPR041740">
    <property type="entry name" value="AKii-LysC-BS"/>
</dbReference>
<dbReference type="InterPro" id="IPR036393">
    <property type="entry name" value="AceGlu_kinase-like_sf"/>
</dbReference>
<keyword evidence="11 16" id="KW-0067">ATP-binding</keyword>
<evidence type="ECO:0000256" key="16">
    <source>
        <dbReference type="PIRSR" id="PIRSR000726-1"/>
    </source>
</evidence>
<dbReference type="EC" id="2.7.2.4" evidence="17"/>